<evidence type="ECO:0000313" key="11">
    <source>
        <dbReference type="EMBL" id="KAJ4755727.1"/>
    </source>
</evidence>
<evidence type="ECO:0000259" key="10">
    <source>
        <dbReference type="Pfam" id="PF01248"/>
    </source>
</evidence>
<proteinExistence type="inferred from homology"/>
<evidence type="ECO:0000256" key="2">
    <source>
        <dbReference type="ARBA" id="ARBA00007337"/>
    </source>
</evidence>
<dbReference type="SUPFAM" id="SSF55315">
    <property type="entry name" value="L30e-like"/>
    <property type="match status" value="1"/>
</dbReference>
<dbReference type="CDD" id="cd21104">
    <property type="entry name" value="SNU13"/>
    <property type="match status" value="1"/>
</dbReference>
<keyword evidence="6" id="KW-0508">mRNA splicing</keyword>
<evidence type="ECO:0000256" key="3">
    <source>
        <dbReference type="ARBA" id="ARBA00022664"/>
    </source>
</evidence>
<feature type="domain" description="Ribosomal protein eL8/eL30/eS12/Gadd45" evidence="10">
    <location>
        <begin position="23"/>
        <end position="112"/>
    </location>
</feature>
<name>A0AAV8CMR9_9POAL</name>
<comment type="subcellular location">
    <subcellularLocation>
        <location evidence="1 9">Nucleus</location>
        <location evidence="1 9">Nucleolus</location>
    </subcellularLocation>
</comment>
<evidence type="ECO:0000256" key="8">
    <source>
        <dbReference type="ARBA" id="ARBA00023274"/>
    </source>
</evidence>
<keyword evidence="11" id="KW-0689">Ribosomal protein</keyword>
<dbReference type="FunFam" id="3.30.1330.30:FF:000002">
    <property type="entry name" value="NHP2-like protein 1 homolog"/>
    <property type="match status" value="1"/>
</dbReference>
<reference evidence="11" key="1">
    <citation type="submission" date="2022-08" db="EMBL/GenBank/DDBJ databases">
        <authorList>
            <person name="Marques A."/>
        </authorList>
    </citation>
    <scope>NUCLEOTIDE SEQUENCE</scope>
    <source>
        <strain evidence="11">RhyPub2mFocal</strain>
        <tissue evidence="11">Leaves</tissue>
    </source>
</reference>
<dbReference type="AlphaFoldDB" id="A0AAV8CMR9"/>
<dbReference type="InterPro" id="IPR004038">
    <property type="entry name" value="Ribosomal_eL8/eL30/eS12/Gad45"/>
</dbReference>
<keyword evidence="8 9" id="KW-0687">Ribonucleoprotein</keyword>
<dbReference type="InterPro" id="IPR050257">
    <property type="entry name" value="eL8/uL1-like"/>
</dbReference>
<organism evidence="11 12">
    <name type="scientific">Rhynchospora pubera</name>
    <dbReference type="NCBI Taxonomy" id="906938"/>
    <lineage>
        <taxon>Eukaryota</taxon>
        <taxon>Viridiplantae</taxon>
        <taxon>Streptophyta</taxon>
        <taxon>Embryophyta</taxon>
        <taxon>Tracheophyta</taxon>
        <taxon>Spermatophyta</taxon>
        <taxon>Magnoliopsida</taxon>
        <taxon>Liliopsida</taxon>
        <taxon>Poales</taxon>
        <taxon>Cyperaceae</taxon>
        <taxon>Cyperoideae</taxon>
        <taxon>Rhynchosporeae</taxon>
        <taxon>Rhynchospora</taxon>
    </lineage>
</organism>
<evidence type="ECO:0000256" key="4">
    <source>
        <dbReference type="ARBA" id="ARBA00022728"/>
    </source>
</evidence>
<dbReference type="InterPro" id="IPR018492">
    <property type="entry name" value="Ribosomal_eL8/Nhp2"/>
</dbReference>
<evidence type="ECO:0000313" key="12">
    <source>
        <dbReference type="Proteomes" id="UP001140206"/>
    </source>
</evidence>
<gene>
    <name evidence="11" type="ORF">LUZ62_090132</name>
</gene>
<dbReference type="PROSITE" id="PS01082">
    <property type="entry name" value="RIBOSOMAL_L7AE"/>
    <property type="match status" value="1"/>
</dbReference>
<comment type="similarity">
    <text evidence="2 9">Belongs to the eukaryotic ribosomal protein eL8 family.</text>
</comment>
<dbReference type="Gene3D" id="3.30.1330.30">
    <property type="match status" value="1"/>
</dbReference>
<dbReference type="InterPro" id="IPR002415">
    <property type="entry name" value="H/ACA_rnp_Nhp2-like"/>
</dbReference>
<comment type="caution">
    <text evidence="11">The sequence shown here is derived from an EMBL/GenBank/DDBJ whole genome shotgun (WGS) entry which is preliminary data.</text>
</comment>
<evidence type="ECO:0000256" key="1">
    <source>
        <dbReference type="ARBA" id="ARBA00004604"/>
    </source>
</evidence>
<protein>
    <submittedName>
        <fullName evidence="11">Ribosomal protein L7Ae/L30e/S12e/Gadd45</fullName>
    </submittedName>
</protein>
<keyword evidence="5 9" id="KW-0694">RNA-binding</keyword>
<dbReference type="InterPro" id="IPR004037">
    <property type="entry name" value="Ribosomal_eL8-like_CS"/>
</dbReference>
<evidence type="ECO:0000256" key="9">
    <source>
        <dbReference type="RuleBase" id="RU366039"/>
    </source>
</evidence>
<dbReference type="GO" id="GO:0005730">
    <property type="term" value="C:nucleolus"/>
    <property type="evidence" value="ECO:0007669"/>
    <property type="project" value="UniProtKB-SubCell"/>
</dbReference>
<dbReference type="PRINTS" id="PR00881">
    <property type="entry name" value="L7ARS6FAMILY"/>
</dbReference>
<keyword evidence="12" id="KW-1185">Reference proteome</keyword>
<keyword evidence="3" id="KW-0507">mRNA processing</keyword>
<comment type="function">
    <text evidence="9">Common component of the spliceosome and rRNA processing machinery.</text>
</comment>
<dbReference type="InterPro" id="IPR029064">
    <property type="entry name" value="Ribosomal_eL30-like_sf"/>
</dbReference>
<dbReference type="Pfam" id="PF01248">
    <property type="entry name" value="Ribosomal_L7Ae"/>
    <property type="match status" value="1"/>
</dbReference>
<dbReference type="GO" id="GO:0042254">
    <property type="term" value="P:ribosome biogenesis"/>
    <property type="evidence" value="ECO:0007669"/>
    <property type="project" value="InterPro"/>
</dbReference>
<dbReference type="GO" id="GO:0005681">
    <property type="term" value="C:spliceosomal complex"/>
    <property type="evidence" value="ECO:0007669"/>
    <property type="project" value="UniProtKB-KW"/>
</dbReference>
<evidence type="ECO:0000256" key="6">
    <source>
        <dbReference type="ARBA" id="ARBA00023187"/>
    </source>
</evidence>
<sequence length="183" mass="19906">MTQEAVNPKAYPLADAQLTITILDLIQSAANFKQLKKGANEATKTLNRGIAEFVVMAADTEPLEILLHLPLLAEDKNVPYVFVPSKDSLGRACGVTRSVIACSVTSNDASQIKGQIQQIKVVLEMARVYENSGACGLWGCRVAFDMSCTEAHFQHDRPQERLGLICNANGYCCISLVSICVLF</sequence>
<evidence type="ECO:0000256" key="7">
    <source>
        <dbReference type="ARBA" id="ARBA00023242"/>
    </source>
</evidence>
<dbReference type="EMBL" id="JAMFTS010000005">
    <property type="protein sequence ID" value="KAJ4755727.1"/>
    <property type="molecule type" value="Genomic_DNA"/>
</dbReference>
<dbReference type="GO" id="GO:0003723">
    <property type="term" value="F:RNA binding"/>
    <property type="evidence" value="ECO:0007669"/>
    <property type="project" value="UniProtKB-UniRule"/>
</dbReference>
<accession>A0AAV8CMR9</accession>
<dbReference type="GO" id="GO:0000398">
    <property type="term" value="P:mRNA splicing, via spliceosome"/>
    <property type="evidence" value="ECO:0007669"/>
    <property type="project" value="UniProtKB-UniRule"/>
</dbReference>
<keyword evidence="4" id="KW-0747">Spliceosome</keyword>
<keyword evidence="7 9" id="KW-0539">Nucleus</keyword>
<dbReference type="PANTHER" id="PTHR23105">
    <property type="entry name" value="RIBOSOMAL PROTEIN L7AE FAMILY MEMBER"/>
    <property type="match status" value="1"/>
</dbReference>
<dbReference type="GO" id="GO:0005840">
    <property type="term" value="C:ribosome"/>
    <property type="evidence" value="ECO:0007669"/>
    <property type="project" value="UniProtKB-KW"/>
</dbReference>
<dbReference type="Proteomes" id="UP001140206">
    <property type="component" value="Chromosome 5"/>
</dbReference>
<dbReference type="PRINTS" id="PR00883">
    <property type="entry name" value="NUCLEARHMG"/>
</dbReference>
<evidence type="ECO:0000256" key="5">
    <source>
        <dbReference type="ARBA" id="ARBA00022884"/>
    </source>
</evidence>